<dbReference type="Pfam" id="PF08448">
    <property type="entry name" value="PAS_4"/>
    <property type="match status" value="1"/>
</dbReference>
<reference evidence="5" key="2">
    <citation type="submission" date="2020-08" db="EMBL/GenBank/DDBJ databases">
        <authorList>
            <person name="Lai Q."/>
        </authorList>
    </citation>
    <scope>NUCLEOTIDE SEQUENCE</scope>
    <source>
        <strain evidence="5">S27-2</strain>
    </source>
</reference>
<dbReference type="InterPro" id="IPR020449">
    <property type="entry name" value="Tscrpt_reg_AraC-type_HTH"/>
</dbReference>
<evidence type="ECO:0000256" key="1">
    <source>
        <dbReference type="ARBA" id="ARBA00023015"/>
    </source>
</evidence>
<accession>A0A8J6IQM0</accession>
<dbReference type="GO" id="GO:0043565">
    <property type="term" value="F:sequence-specific DNA binding"/>
    <property type="evidence" value="ECO:0007669"/>
    <property type="project" value="InterPro"/>
</dbReference>
<name>A0A8J6IQM0_9ALTE</name>
<evidence type="ECO:0000256" key="2">
    <source>
        <dbReference type="ARBA" id="ARBA00023125"/>
    </source>
</evidence>
<evidence type="ECO:0000313" key="5">
    <source>
        <dbReference type="EMBL" id="MBC3764734.1"/>
    </source>
</evidence>
<sequence length="255" mass="30072">MEMLNNVFEFYQIHDLERPSALFDLIDDAFYFAKDRQGHFVYANRLLHEHYDLDDPSDVIGKTDYDFFRFDIAEQIHMDDLKVMNEGLVINNKLELVQDGKGDVHWFLTSKTALKNKKGEVIGVEGFSRDANRSQSNFEPYNVFRHCIDFLQHNYMNSISIDELAKLSCMSLSTFERRFKRQFAMTPNQYLKRLRIHKACEFLSAGYSIQHVTMACGFCDQSYFTREFRVTMGMTPRKYQLKARENNKQTVLITQ</sequence>
<dbReference type="SUPFAM" id="SSF55785">
    <property type="entry name" value="PYP-like sensor domain (PAS domain)"/>
    <property type="match status" value="1"/>
</dbReference>
<dbReference type="InterPro" id="IPR009057">
    <property type="entry name" value="Homeodomain-like_sf"/>
</dbReference>
<evidence type="ECO:0000313" key="6">
    <source>
        <dbReference type="Proteomes" id="UP000601768"/>
    </source>
</evidence>
<dbReference type="PANTHER" id="PTHR43280:SF28">
    <property type="entry name" value="HTH-TYPE TRANSCRIPTIONAL ACTIVATOR RHAS"/>
    <property type="match status" value="1"/>
</dbReference>
<dbReference type="CDD" id="cd00130">
    <property type="entry name" value="PAS"/>
    <property type="match status" value="1"/>
</dbReference>
<dbReference type="RefSeq" id="WP_186505214.1">
    <property type="nucleotide sequence ID" value="NZ_JACNEP010000002.1"/>
</dbReference>
<keyword evidence="6" id="KW-1185">Reference proteome</keyword>
<feature type="domain" description="HTH araC/xylS-type" evidence="4">
    <location>
        <begin position="145"/>
        <end position="242"/>
    </location>
</feature>
<dbReference type="InterPro" id="IPR000014">
    <property type="entry name" value="PAS"/>
</dbReference>
<keyword evidence="3" id="KW-0804">Transcription</keyword>
<proteinExistence type="predicted"/>
<dbReference type="Pfam" id="PF12833">
    <property type="entry name" value="HTH_18"/>
    <property type="match status" value="1"/>
</dbReference>
<reference evidence="5" key="1">
    <citation type="journal article" date="2018" name="Int. J. Syst. Evol. Microbiol.">
        <title>Neptunicella marina gen. nov., sp. nov., isolated from surface seawater.</title>
        <authorList>
            <person name="Liu X."/>
            <person name="Lai Q."/>
            <person name="Du Y."/>
            <person name="Zhang X."/>
            <person name="Liu Z."/>
            <person name="Sun F."/>
            <person name="Shao Z."/>
        </authorList>
    </citation>
    <scope>NUCLEOTIDE SEQUENCE</scope>
    <source>
        <strain evidence="5">S27-2</strain>
    </source>
</reference>
<dbReference type="PRINTS" id="PR00032">
    <property type="entry name" value="HTHARAC"/>
</dbReference>
<dbReference type="SUPFAM" id="SSF46689">
    <property type="entry name" value="Homeodomain-like"/>
    <property type="match status" value="2"/>
</dbReference>
<dbReference type="PROSITE" id="PS01124">
    <property type="entry name" value="HTH_ARAC_FAMILY_2"/>
    <property type="match status" value="1"/>
</dbReference>
<dbReference type="GO" id="GO:0003700">
    <property type="term" value="F:DNA-binding transcription factor activity"/>
    <property type="evidence" value="ECO:0007669"/>
    <property type="project" value="InterPro"/>
</dbReference>
<gene>
    <name evidence="5" type="ORF">H8B19_02525</name>
</gene>
<dbReference type="EMBL" id="JACNEP010000002">
    <property type="protein sequence ID" value="MBC3764734.1"/>
    <property type="molecule type" value="Genomic_DNA"/>
</dbReference>
<dbReference type="SMART" id="SM00342">
    <property type="entry name" value="HTH_ARAC"/>
    <property type="match status" value="1"/>
</dbReference>
<protein>
    <submittedName>
        <fullName evidence="5">AraC family transcriptional regulator</fullName>
    </submittedName>
</protein>
<dbReference type="AlphaFoldDB" id="A0A8J6IQM0"/>
<dbReference type="InterPro" id="IPR035965">
    <property type="entry name" value="PAS-like_dom_sf"/>
</dbReference>
<dbReference type="PANTHER" id="PTHR43280">
    <property type="entry name" value="ARAC-FAMILY TRANSCRIPTIONAL REGULATOR"/>
    <property type="match status" value="1"/>
</dbReference>
<keyword evidence="2" id="KW-0238">DNA-binding</keyword>
<evidence type="ECO:0000259" key="4">
    <source>
        <dbReference type="PROSITE" id="PS01124"/>
    </source>
</evidence>
<dbReference type="Gene3D" id="3.30.450.20">
    <property type="entry name" value="PAS domain"/>
    <property type="match status" value="1"/>
</dbReference>
<organism evidence="5 6">
    <name type="scientific">Neptunicella marina</name>
    <dbReference type="NCBI Taxonomy" id="2125989"/>
    <lineage>
        <taxon>Bacteria</taxon>
        <taxon>Pseudomonadati</taxon>
        <taxon>Pseudomonadota</taxon>
        <taxon>Gammaproteobacteria</taxon>
        <taxon>Alteromonadales</taxon>
        <taxon>Alteromonadaceae</taxon>
        <taxon>Neptunicella</taxon>
    </lineage>
</organism>
<evidence type="ECO:0000256" key="3">
    <source>
        <dbReference type="ARBA" id="ARBA00023163"/>
    </source>
</evidence>
<dbReference type="Proteomes" id="UP000601768">
    <property type="component" value="Unassembled WGS sequence"/>
</dbReference>
<dbReference type="Gene3D" id="1.10.10.60">
    <property type="entry name" value="Homeodomain-like"/>
    <property type="match status" value="2"/>
</dbReference>
<comment type="caution">
    <text evidence="5">The sequence shown here is derived from an EMBL/GenBank/DDBJ whole genome shotgun (WGS) entry which is preliminary data.</text>
</comment>
<keyword evidence="1" id="KW-0805">Transcription regulation</keyword>
<dbReference type="InterPro" id="IPR013656">
    <property type="entry name" value="PAS_4"/>
</dbReference>
<dbReference type="InterPro" id="IPR018060">
    <property type="entry name" value="HTH_AraC"/>
</dbReference>